<accession>A0A8X7UEI5</accession>
<keyword evidence="3" id="KW-1185">Reference proteome</keyword>
<proteinExistence type="predicted"/>
<dbReference type="Proteomes" id="UP000886595">
    <property type="component" value="Unassembled WGS sequence"/>
</dbReference>
<organism evidence="2 3">
    <name type="scientific">Brassica carinata</name>
    <name type="common">Ethiopian mustard</name>
    <name type="synonym">Abyssinian cabbage</name>
    <dbReference type="NCBI Taxonomy" id="52824"/>
    <lineage>
        <taxon>Eukaryota</taxon>
        <taxon>Viridiplantae</taxon>
        <taxon>Streptophyta</taxon>
        <taxon>Embryophyta</taxon>
        <taxon>Tracheophyta</taxon>
        <taxon>Spermatophyta</taxon>
        <taxon>Magnoliopsida</taxon>
        <taxon>eudicotyledons</taxon>
        <taxon>Gunneridae</taxon>
        <taxon>Pentapetalae</taxon>
        <taxon>rosids</taxon>
        <taxon>malvids</taxon>
        <taxon>Brassicales</taxon>
        <taxon>Brassicaceae</taxon>
        <taxon>Brassiceae</taxon>
        <taxon>Brassica</taxon>
    </lineage>
</organism>
<protein>
    <submittedName>
        <fullName evidence="2">Uncharacterized protein</fullName>
    </submittedName>
</protein>
<evidence type="ECO:0000313" key="2">
    <source>
        <dbReference type="EMBL" id="KAG2275669.1"/>
    </source>
</evidence>
<reference evidence="2 3" key="1">
    <citation type="submission" date="2020-02" db="EMBL/GenBank/DDBJ databases">
        <authorList>
            <person name="Ma Q."/>
            <person name="Huang Y."/>
            <person name="Song X."/>
            <person name="Pei D."/>
        </authorList>
    </citation>
    <scope>NUCLEOTIDE SEQUENCE [LARGE SCALE GENOMIC DNA]</scope>
    <source>
        <strain evidence="2">Sxm20200214</strain>
        <tissue evidence="2">Leaf</tissue>
    </source>
</reference>
<dbReference type="AlphaFoldDB" id="A0A8X7UEI5"/>
<gene>
    <name evidence="2" type="ORF">Bca52824_058224</name>
</gene>
<comment type="caution">
    <text evidence="2">The sequence shown here is derived from an EMBL/GenBank/DDBJ whole genome shotgun (WGS) entry which is preliminary data.</text>
</comment>
<sequence length="244" mass="28120">MRRRDDHSRGNRYGGSRVDSGLYDRKPALTWRQKSLREQKGYRMEPPITSRDIVPYEHSTGTGSDGKQSSEAIRSPKAPLTRRLVSTIVTPSRVDLHMEENVTKRDKQIIGALSDMEIADQHDGEMMECYVRDDNLLGAGGMVQNRMPLWALRVGNLRFFVGDLLGSVRHRLRLMQENQGVTTKVQKSLEVFRQQVMVLWVPKIHPTIRYEDTQLELSRDWERPHSLTPYRDVSEASPMTCVPF</sequence>
<dbReference type="OrthoDB" id="10325563at2759"/>
<feature type="region of interest" description="Disordered" evidence="1">
    <location>
        <begin position="1"/>
        <end position="78"/>
    </location>
</feature>
<dbReference type="EMBL" id="JAAMPC010000012">
    <property type="protein sequence ID" value="KAG2275669.1"/>
    <property type="molecule type" value="Genomic_DNA"/>
</dbReference>
<evidence type="ECO:0000256" key="1">
    <source>
        <dbReference type="SAM" id="MobiDB-lite"/>
    </source>
</evidence>
<evidence type="ECO:0000313" key="3">
    <source>
        <dbReference type="Proteomes" id="UP000886595"/>
    </source>
</evidence>
<feature type="compositionally biased region" description="Polar residues" evidence="1">
    <location>
        <begin position="59"/>
        <end position="72"/>
    </location>
</feature>
<name>A0A8X7UEI5_BRACI</name>